<dbReference type="PANTHER" id="PTHR30309:SF0">
    <property type="entry name" value="GLYCEROL-3-PHOSPHATE ACYLTRANSFERASE-RELATED"/>
    <property type="match status" value="1"/>
</dbReference>
<keyword evidence="3 10" id="KW-0808">Transferase</keyword>
<keyword evidence="6 10" id="KW-0443">Lipid metabolism</keyword>
<evidence type="ECO:0000256" key="5">
    <source>
        <dbReference type="ARBA" id="ARBA00022989"/>
    </source>
</evidence>
<sequence length="190" mass="19948">MAWLVFGYLSGSWLAAISVCRIAGVGDPRRCGSGNPGFSNVLRLYGPRLAGATLFLDALKGVPVVLASKLMALPVSWQGLIGLAVLLGHSYPVWYGFRGGKAVASALGVLLVLAPGVALVSAGVWTLLAWRLKTAAMASLLSALVAPLACIWLAPAYVGVVGGLSLLVLLRHGLNIRRLRRGDEPRLGRR</sequence>
<evidence type="ECO:0000256" key="10">
    <source>
        <dbReference type="HAMAP-Rule" id="MF_01043"/>
    </source>
</evidence>
<dbReference type="PANTHER" id="PTHR30309">
    <property type="entry name" value="INNER MEMBRANE PROTEIN YGIH"/>
    <property type="match status" value="1"/>
</dbReference>
<evidence type="ECO:0000256" key="9">
    <source>
        <dbReference type="ARBA" id="ARBA00023264"/>
    </source>
</evidence>
<comment type="caution">
    <text evidence="10">Lacks conserved residue(s) required for the propagation of feature annotation.</text>
</comment>
<feature type="transmembrane region" description="Helical" evidence="10">
    <location>
        <begin position="140"/>
        <end position="170"/>
    </location>
</feature>
<keyword evidence="8 10" id="KW-0594">Phospholipid biosynthesis</keyword>
<dbReference type="Proteomes" id="UP000196331">
    <property type="component" value="Unassembled WGS sequence"/>
</dbReference>
<keyword evidence="1 10" id="KW-1003">Cell membrane</keyword>
<comment type="similarity">
    <text evidence="10">Belongs to the PlsY family.</text>
</comment>
<name>A0A1R4HMW8_9GAMM</name>
<gene>
    <name evidence="10" type="primary">plsY</name>
    <name evidence="11" type="ORF">CZ787_00285</name>
</gene>
<dbReference type="HAMAP" id="MF_01043">
    <property type="entry name" value="PlsY"/>
    <property type="match status" value="1"/>
</dbReference>
<accession>A0A1R4HMW8</accession>
<dbReference type="AlphaFoldDB" id="A0A1R4HMW8"/>
<evidence type="ECO:0000256" key="4">
    <source>
        <dbReference type="ARBA" id="ARBA00022692"/>
    </source>
</evidence>
<keyword evidence="4 10" id="KW-0812">Transmembrane</keyword>
<evidence type="ECO:0000313" key="12">
    <source>
        <dbReference type="Proteomes" id="UP000196331"/>
    </source>
</evidence>
<organism evidence="11 12">
    <name type="scientific">Halomonas citrativorans</name>
    <dbReference type="NCBI Taxonomy" id="2742612"/>
    <lineage>
        <taxon>Bacteria</taxon>
        <taxon>Pseudomonadati</taxon>
        <taxon>Pseudomonadota</taxon>
        <taxon>Gammaproteobacteria</taxon>
        <taxon>Oceanospirillales</taxon>
        <taxon>Halomonadaceae</taxon>
        <taxon>Halomonas</taxon>
    </lineage>
</organism>
<protein>
    <recommendedName>
        <fullName evidence="10">Glycerol-3-phosphate acyltransferase</fullName>
    </recommendedName>
    <alternativeName>
        <fullName evidence="10">Acyl-PO4 G3P acyltransferase</fullName>
    </alternativeName>
    <alternativeName>
        <fullName evidence="10">Acyl-phosphate--glycerol-3-phosphate acyltransferase</fullName>
    </alternativeName>
    <alternativeName>
        <fullName evidence="10">G3P acyltransferase</fullName>
        <shortName evidence="10">GPAT</shortName>
        <ecNumber evidence="10">2.3.1.275</ecNumber>
    </alternativeName>
    <alternativeName>
        <fullName evidence="10">Lysophosphatidic acid synthase</fullName>
        <shortName evidence="10">LPA synthase</shortName>
    </alternativeName>
</protein>
<dbReference type="NCBIfam" id="TIGR00023">
    <property type="entry name" value="glycerol-3-phosphate 1-O-acyltransferase PlsY"/>
    <property type="match status" value="1"/>
</dbReference>
<proteinExistence type="inferred from homology"/>
<dbReference type="EMBL" id="FUKM01000002">
    <property type="protein sequence ID" value="SJN08895.1"/>
    <property type="molecule type" value="Genomic_DNA"/>
</dbReference>
<feature type="transmembrane region" description="Helical" evidence="10">
    <location>
        <begin position="75"/>
        <end position="94"/>
    </location>
</feature>
<reference evidence="11 12" key="1">
    <citation type="submission" date="2017-02" db="EMBL/GenBank/DDBJ databases">
        <authorList>
            <person name="Dridi B."/>
        </authorList>
    </citation>
    <scope>NUCLEOTIDE SEQUENCE [LARGE SCALE GENOMIC DNA]</scope>
    <source>
        <strain evidence="11 12">JB380</strain>
    </source>
</reference>
<feature type="transmembrane region" description="Helical" evidence="10">
    <location>
        <begin position="106"/>
        <end position="128"/>
    </location>
</feature>
<keyword evidence="2 10" id="KW-0444">Lipid biosynthesis</keyword>
<evidence type="ECO:0000256" key="1">
    <source>
        <dbReference type="ARBA" id="ARBA00022475"/>
    </source>
</evidence>
<dbReference type="GO" id="GO:0043772">
    <property type="term" value="F:acyl-phosphate glycerol-3-phosphate acyltransferase activity"/>
    <property type="evidence" value="ECO:0007669"/>
    <property type="project" value="UniProtKB-UniRule"/>
</dbReference>
<keyword evidence="7 10" id="KW-0472">Membrane</keyword>
<evidence type="ECO:0000256" key="7">
    <source>
        <dbReference type="ARBA" id="ARBA00023136"/>
    </source>
</evidence>
<dbReference type="GO" id="GO:0005886">
    <property type="term" value="C:plasma membrane"/>
    <property type="evidence" value="ECO:0007669"/>
    <property type="project" value="UniProtKB-SubCell"/>
</dbReference>
<evidence type="ECO:0000313" key="11">
    <source>
        <dbReference type="EMBL" id="SJN08895.1"/>
    </source>
</evidence>
<dbReference type="UniPathway" id="UPA00085"/>
<comment type="subunit">
    <text evidence="10">Probably interacts with PlsX.</text>
</comment>
<evidence type="ECO:0000256" key="2">
    <source>
        <dbReference type="ARBA" id="ARBA00022516"/>
    </source>
</evidence>
<dbReference type="InterPro" id="IPR003811">
    <property type="entry name" value="G3P_acylTferase_PlsY"/>
</dbReference>
<comment type="catalytic activity">
    <reaction evidence="10">
        <text>an acyl phosphate + sn-glycerol 3-phosphate = a 1-acyl-sn-glycero-3-phosphate + phosphate</text>
        <dbReference type="Rhea" id="RHEA:34075"/>
        <dbReference type="ChEBI" id="CHEBI:43474"/>
        <dbReference type="ChEBI" id="CHEBI:57597"/>
        <dbReference type="ChEBI" id="CHEBI:57970"/>
        <dbReference type="ChEBI" id="CHEBI:59918"/>
        <dbReference type="EC" id="2.3.1.275"/>
    </reaction>
</comment>
<dbReference type="Pfam" id="PF02660">
    <property type="entry name" value="G3P_acyltransf"/>
    <property type="match status" value="1"/>
</dbReference>
<dbReference type="SMART" id="SM01207">
    <property type="entry name" value="G3P_acyltransf"/>
    <property type="match status" value="1"/>
</dbReference>
<keyword evidence="9 10" id="KW-1208">Phospholipid metabolism</keyword>
<evidence type="ECO:0000256" key="6">
    <source>
        <dbReference type="ARBA" id="ARBA00023098"/>
    </source>
</evidence>
<dbReference type="GO" id="GO:0008654">
    <property type="term" value="P:phospholipid biosynthetic process"/>
    <property type="evidence" value="ECO:0007669"/>
    <property type="project" value="UniProtKB-UniRule"/>
</dbReference>
<keyword evidence="5 10" id="KW-1133">Transmembrane helix</keyword>
<evidence type="ECO:0000256" key="3">
    <source>
        <dbReference type="ARBA" id="ARBA00022679"/>
    </source>
</evidence>
<dbReference type="EC" id="2.3.1.275" evidence="10"/>
<dbReference type="OrthoDB" id="9777124at2"/>
<comment type="function">
    <text evidence="10">Catalyzes the transfer of an acyl group from acyl-phosphate (acyl-PO(4)) to glycerol-3-phosphate (G3P) to form lysophosphatidic acid (LPA). This enzyme utilizes acyl-phosphate as fatty acyl donor, but not acyl-CoA or acyl-ACP.</text>
</comment>
<comment type="pathway">
    <text evidence="10">Lipid metabolism; phospholipid metabolism.</text>
</comment>
<evidence type="ECO:0000256" key="8">
    <source>
        <dbReference type="ARBA" id="ARBA00023209"/>
    </source>
</evidence>
<comment type="subcellular location">
    <subcellularLocation>
        <location evidence="10">Cell membrane</location>
        <topology evidence="10">Multi-pass membrane protein</topology>
    </subcellularLocation>
</comment>
<comment type="caution">
    <text evidence="11">The sequence shown here is derived from an EMBL/GenBank/DDBJ whole genome shotgun (WGS) entry which is preliminary data.</text>
</comment>
<dbReference type="RefSeq" id="WP_087105335.1">
    <property type="nucleotide sequence ID" value="NZ_FUKM01000002.1"/>
</dbReference>